<dbReference type="EnsemblPlants" id="LPERR04G00110.1">
    <property type="protein sequence ID" value="LPERR04G00110.1"/>
    <property type="gene ID" value="LPERR04G00110"/>
</dbReference>
<dbReference type="HOGENOM" id="CLU_034992_2_0_1"/>
<dbReference type="Pfam" id="PF02797">
    <property type="entry name" value="Chal_sti_synt_C"/>
    <property type="match status" value="1"/>
</dbReference>
<dbReference type="InterPro" id="IPR001099">
    <property type="entry name" value="Chalcone/stilbene_synt_N"/>
</dbReference>
<reference evidence="7" key="2">
    <citation type="submission" date="2013-12" db="EMBL/GenBank/DDBJ databases">
        <authorList>
            <person name="Yu Y."/>
            <person name="Lee S."/>
            <person name="de Baynast K."/>
            <person name="Wissotski M."/>
            <person name="Liu L."/>
            <person name="Talag J."/>
            <person name="Goicoechea J."/>
            <person name="Angelova A."/>
            <person name="Jetty R."/>
            <person name="Kudrna D."/>
            <person name="Golser W."/>
            <person name="Rivera L."/>
            <person name="Zhang J."/>
            <person name="Wing R."/>
        </authorList>
    </citation>
    <scope>NUCLEOTIDE SEQUENCE</scope>
</reference>
<dbReference type="GO" id="GO:0010208">
    <property type="term" value="P:pollen wall assembly"/>
    <property type="evidence" value="ECO:0007669"/>
    <property type="project" value="UniProtKB-ARBA"/>
</dbReference>
<reference evidence="6" key="3">
    <citation type="submission" date="2015-04" db="UniProtKB">
        <authorList>
            <consortium name="EnsemblPlants"/>
        </authorList>
    </citation>
    <scope>IDENTIFICATION</scope>
</reference>
<dbReference type="Gene3D" id="3.40.47.10">
    <property type="match status" value="2"/>
</dbReference>
<dbReference type="Gramene" id="LPERR04G00110.1">
    <property type="protein sequence ID" value="LPERR04G00110.1"/>
    <property type="gene ID" value="LPERR04G00110"/>
</dbReference>
<dbReference type="FunFam" id="3.40.47.10:FF:000014">
    <property type="entry name" value="Chalcone synthase 1"/>
    <property type="match status" value="1"/>
</dbReference>
<dbReference type="InterPro" id="IPR011141">
    <property type="entry name" value="Polyketide_synthase_type-III"/>
</dbReference>
<dbReference type="AlphaFoldDB" id="A0A0D9W1R8"/>
<dbReference type="InterPro" id="IPR016039">
    <property type="entry name" value="Thiolase-like"/>
</dbReference>
<keyword evidence="3" id="KW-0808">Transferase</keyword>
<dbReference type="Pfam" id="PF00195">
    <property type="entry name" value="Chal_sti_synt_N"/>
    <property type="match status" value="1"/>
</dbReference>
<name>A0A0D9W1R8_9ORYZ</name>
<dbReference type="GO" id="GO:0016747">
    <property type="term" value="F:acyltransferase activity, transferring groups other than amino-acyl groups"/>
    <property type="evidence" value="ECO:0007669"/>
    <property type="project" value="InterPro"/>
</dbReference>
<evidence type="ECO:0000313" key="6">
    <source>
        <dbReference type="EnsemblPlants" id="LPERR04G00110.1"/>
    </source>
</evidence>
<reference evidence="6 7" key="1">
    <citation type="submission" date="2012-08" db="EMBL/GenBank/DDBJ databases">
        <title>Oryza genome evolution.</title>
        <authorList>
            <person name="Wing R.A."/>
        </authorList>
    </citation>
    <scope>NUCLEOTIDE SEQUENCE</scope>
</reference>
<dbReference type="PIRSF" id="PIRSF000451">
    <property type="entry name" value="PKS_III"/>
    <property type="match status" value="1"/>
</dbReference>
<feature type="domain" description="Chalcone/stilbene synthase N-terminal" evidence="4">
    <location>
        <begin position="11"/>
        <end position="227"/>
    </location>
</feature>
<protein>
    <recommendedName>
        <fullName evidence="8">Chalcone synthase</fullName>
    </recommendedName>
</protein>
<dbReference type="FunFam" id="3.40.47.10:FF:000025">
    <property type="entry name" value="Chalcone synthase 2"/>
    <property type="match status" value="1"/>
</dbReference>
<evidence type="ECO:0000313" key="7">
    <source>
        <dbReference type="Proteomes" id="UP000032180"/>
    </source>
</evidence>
<keyword evidence="3" id="KW-0012">Acyltransferase</keyword>
<feature type="domain" description="Chalcone/stilbene synthase C-terminal" evidence="5">
    <location>
        <begin position="238"/>
        <end position="387"/>
    </location>
</feature>
<dbReference type="SUPFAM" id="SSF53901">
    <property type="entry name" value="Thiolase-like"/>
    <property type="match status" value="2"/>
</dbReference>
<evidence type="ECO:0000256" key="2">
    <source>
        <dbReference type="PIRSR" id="PIRSR000451-1"/>
    </source>
</evidence>
<organism evidence="6 7">
    <name type="scientific">Leersia perrieri</name>
    <dbReference type="NCBI Taxonomy" id="77586"/>
    <lineage>
        <taxon>Eukaryota</taxon>
        <taxon>Viridiplantae</taxon>
        <taxon>Streptophyta</taxon>
        <taxon>Embryophyta</taxon>
        <taxon>Tracheophyta</taxon>
        <taxon>Spermatophyta</taxon>
        <taxon>Magnoliopsida</taxon>
        <taxon>Liliopsida</taxon>
        <taxon>Poales</taxon>
        <taxon>Poaceae</taxon>
        <taxon>BOP clade</taxon>
        <taxon>Oryzoideae</taxon>
        <taxon>Oryzeae</taxon>
        <taxon>Oryzinae</taxon>
        <taxon>Leersia</taxon>
    </lineage>
</organism>
<comment type="similarity">
    <text evidence="1 3">Belongs to the thiolase-like superfamily. Chalcone/stilbene synthases family.</text>
</comment>
<dbReference type="CDD" id="cd00831">
    <property type="entry name" value="CHS_like"/>
    <property type="match status" value="1"/>
</dbReference>
<feature type="active site" description="Acyl-thioester intermediate" evidence="2">
    <location>
        <position position="163"/>
    </location>
</feature>
<evidence type="ECO:0000256" key="3">
    <source>
        <dbReference type="RuleBase" id="RU003633"/>
    </source>
</evidence>
<dbReference type="STRING" id="77586.A0A0D9W1R8"/>
<keyword evidence="7" id="KW-1185">Reference proteome</keyword>
<evidence type="ECO:0000256" key="1">
    <source>
        <dbReference type="ARBA" id="ARBA00005531"/>
    </source>
</evidence>
<dbReference type="eggNOG" id="ENOG502QRSY">
    <property type="taxonomic scope" value="Eukaryota"/>
</dbReference>
<dbReference type="GO" id="GO:0030639">
    <property type="term" value="P:polyketide biosynthetic process"/>
    <property type="evidence" value="ECO:0007669"/>
    <property type="project" value="TreeGrafter"/>
</dbReference>
<evidence type="ECO:0000259" key="4">
    <source>
        <dbReference type="Pfam" id="PF00195"/>
    </source>
</evidence>
<sequence length="403" mass="43647">MGSQGEYYNKEGRGQAAILGIGSAVPPYELPQSSFPDYYFDVSNSNHRQDLKAKFAKICERTMIEKRCVYMSEEFLRSNPSVTAYSSPSIDVRQRLTDATVPELGAAAARVAIADWGRPASEISHLVMCSTVSGCMPGADYEVVKLLGLPLSTKRCMMYHIGCHGGGTVLRIAKDIAENNPGARVLVVCSEVISMALRGPSDSNMGNLVGQALFGDAGAAVVVGTDPVESCGERALFEMVAAMQDIIPDTEEMVVAKLREDGLLYSLHRDVPVHIEANIEAIVNKSGVGAKAADWNEDVFWLVHPGGRDILDRVARRLGLRHDKVEVSREVMRKHGNTLSSCVVIAMEEMRRRSAERGMGTAGEGLEWGLLFGFGPGLTVETILLRAPLTHPPPCAHAAVRPQ</sequence>
<dbReference type="PANTHER" id="PTHR11877:SF49">
    <property type="entry name" value="OS04G0103900 PROTEIN"/>
    <property type="match status" value="1"/>
</dbReference>
<dbReference type="PANTHER" id="PTHR11877">
    <property type="entry name" value="HYDROXYMETHYLGLUTARYL-COA SYNTHASE"/>
    <property type="match status" value="1"/>
</dbReference>
<dbReference type="Proteomes" id="UP000032180">
    <property type="component" value="Chromosome 4"/>
</dbReference>
<evidence type="ECO:0008006" key="8">
    <source>
        <dbReference type="Google" id="ProtNLM"/>
    </source>
</evidence>
<accession>A0A0D9W1R8</accession>
<proteinExistence type="inferred from homology"/>
<dbReference type="InterPro" id="IPR012328">
    <property type="entry name" value="Chalcone/stilbene_synt_C"/>
</dbReference>
<evidence type="ECO:0000259" key="5">
    <source>
        <dbReference type="Pfam" id="PF02797"/>
    </source>
</evidence>